<dbReference type="InterPro" id="IPR036271">
    <property type="entry name" value="Tet_transcr_reg_TetR-rel_C_sf"/>
</dbReference>
<dbReference type="PANTHER" id="PTHR30055">
    <property type="entry name" value="HTH-TYPE TRANSCRIPTIONAL REGULATOR RUTR"/>
    <property type="match status" value="1"/>
</dbReference>
<protein>
    <submittedName>
        <fullName evidence="3">Unannotated protein</fullName>
    </submittedName>
</protein>
<dbReference type="SUPFAM" id="SSF46689">
    <property type="entry name" value="Homeodomain-like"/>
    <property type="match status" value="1"/>
</dbReference>
<keyword evidence="1" id="KW-0238">DNA-binding</keyword>
<dbReference type="SUPFAM" id="SSF48498">
    <property type="entry name" value="Tetracyclin repressor-like, C-terminal domain"/>
    <property type="match status" value="1"/>
</dbReference>
<dbReference type="AlphaFoldDB" id="A0A6J6D5W9"/>
<gene>
    <name evidence="3" type="ORF">UFOPK1618_00382</name>
</gene>
<name>A0A6J6D5W9_9ZZZZ</name>
<sequence length="226" mass="24974">MPNSQKPAPQPKQARAHSTIDAVLVEANKAIKEGGESAVRVQEISAKTNVSIGSIYHHFGDRDGLIRAAYMQTFRGAIQKDIDRVKHFMMKMTSAKEMAEHYDEMLAFLNHHYEKFPARDRANTIGSTTGRPLLKAAIVGVQSELVTSLTEVMELLKERGILKPHLEPRAAAVFTLGMLHGRVIAEFDSTPVGDQAWNMSMLTAFSGLFVGSEEIQLWNQLAAKTA</sequence>
<dbReference type="Pfam" id="PF00440">
    <property type="entry name" value="TetR_N"/>
    <property type="match status" value="1"/>
</dbReference>
<dbReference type="GO" id="GO:0000976">
    <property type="term" value="F:transcription cis-regulatory region binding"/>
    <property type="evidence" value="ECO:0007669"/>
    <property type="project" value="TreeGrafter"/>
</dbReference>
<organism evidence="3">
    <name type="scientific">freshwater metagenome</name>
    <dbReference type="NCBI Taxonomy" id="449393"/>
    <lineage>
        <taxon>unclassified sequences</taxon>
        <taxon>metagenomes</taxon>
        <taxon>ecological metagenomes</taxon>
    </lineage>
</organism>
<dbReference type="InterPro" id="IPR001647">
    <property type="entry name" value="HTH_TetR"/>
</dbReference>
<dbReference type="GO" id="GO:0003700">
    <property type="term" value="F:DNA-binding transcription factor activity"/>
    <property type="evidence" value="ECO:0007669"/>
    <property type="project" value="TreeGrafter"/>
</dbReference>
<evidence type="ECO:0000259" key="2">
    <source>
        <dbReference type="PROSITE" id="PS50977"/>
    </source>
</evidence>
<accession>A0A6J6D5W9</accession>
<dbReference type="PROSITE" id="PS50977">
    <property type="entry name" value="HTH_TETR_2"/>
    <property type="match status" value="1"/>
</dbReference>
<dbReference type="EMBL" id="CAEZTF010000053">
    <property type="protein sequence ID" value="CAB4558695.1"/>
    <property type="molecule type" value="Genomic_DNA"/>
</dbReference>
<evidence type="ECO:0000313" key="3">
    <source>
        <dbReference type="EMBL" id="CAB4558695.1"/>
    </source>
</evidence>
<proteinExistence type="predicted"/>
<evidence type="ECO:0000256" key="1">
    <source>
        <dbReference type="ARBA" id="ARBA00023125"/>
    </source>
</evidence>
<dbReference type="InterPro" id="IPR009057">
    <property type="entry name" value="Homeodomain-like_sf"/>
</dbReference>
<feature type="domain" description="HTH tetR-type" evidence="2">
    <location>
        <begin position="17"/>
        <end position="77"/>
    </location>
</feature>
<dbReference type="InterPro" id="IPR050109">
    <property type="entry name" value="HTH-type_TetR-like_transc_reg"/>
</dbReference>
<dbReference type="PANTHER" id="PTHR30055:SF226">
    <property type="entry name" value="HTH-TYPE TRANSCRIPTIONAL REGULATOR PKSA"/>
    <property type="match status" value="1"/>
</dbReference>
<reference evidence="3" key="1">
    <citation type="submission" date="2020-05" db="EMBL/GenBank/DDBJ databases">
        <authorList>
            <person name="Chiriac C."/>
            <person name="Salcher M."/>
            <person name="Ghai R."/>
            <person name="Kavagutti S V."/>
        </authorList>
    </citation>
    <scope>NUCLEOTIDE SEQUENCE</scope>
</reference>
<dbReference type="Gene3D" id="1.10.357.10">
    <property type="entry name" value="Tetracycline Repressor, domain 2"/>
    <property type="match status" value="1"/>
</dbReference>